<dbReference type="EnsemblMetazoa" id="SMAR014261-RA">
    <property type="protein sequence ID" value="SMAR014261-PA"/>
    <property type="gene ID" value="SMAR014261"/>
</dbReference>
<feature type="domain" description="Cytosol aminopeptidase" evidence="5">
    <location>
        <begin position="294"/>
        <end position="301"/>
    </location>
</feature>
<dbReference type="GO" id="GO:0070006">
    <property type="term" value="F:metalloaminopeptidase activity"/>
    <property type="evidence" value="ECO:0007669"/>
    <property type="project" value="InterPro"/>
</dbReference>
<dbReference type="eggNOG" id="KOG2597">
    <property type="taxonomic scope" value="Eukaryota"/>
</dbReference>
<name>T1JK81_STRMM</name>
<evidence type="ECO:0000256" key="4">
    <source>
        <dbReference type="ARBA" id="ARBA00022801"/>
    </source>
</evidence>
<dbReference type="PhylomeDB" id="T1JK81"/>
<evidence type="ECO:0000256" key="3">
    <source>
        <dbReference type="ARBA" id="ARBA00022670"/>
    </source>
</evidence>
<dbReference type="InterPro" id="IPR000819">
    <property type="entry name" value="Peptidase_M17_C"/>
</dbReference>
<dbReference type="PROSITE" id="PS00631">
    <property type="entry name" value="CYTOSOL_AP"/>
    <property type="match status" value="1"/>
</dbReference>
<dbReference type="PANTHER" id="PTHR11963:SF48">
    <property type="entry name" value="DIPEPTIDASE B, ISOFORM A"/>
    <property type="match status" value="1"/>
</dbReference>
<sequence length="465" mass="49987">VDEVAYQELSVLYVPEIPSHRLIFSPTGNLKRYIDDVRCVGEAATKGVQRALKSGSKSPLLIPILDKSFSNSTLVALLGALHGLYVPIECREFSDKLSVKVNKLGIFSEDGIDKIISLAIGLESGRCIARDIGGSDPERMTAPNVASYVKSIFQGTNVQVDIIDDQSVIAKDFPLLGAVNRATTNVERHKARVIHLTYTGEGKIDTTLMLVGKGVTYDTGGADIKAGGIMAGMHRDKCGSAAVAGFFQTLSVLKPKNIKVIGAMAMVRNSVGSECYVSDEIITSRSGMRVRICNTDAEGRMAMADLLCLMREKAPNEVNPHLFTIATLTGHAHIAVGEGYSIVIDNGPAHADNSAHKLQSAGEAVAEPVEISTLRREDFMLNSAKSEYEDIMQCNNLASSRTPRGHQFPAAFLVSISGLEKHDKNSEKPIKYSHMDIAASSGPFPGIPSGAPILALSARYLFSRV</sequence>
<accession>T1JK81</accession>
<evidence type="ECO:0000259" key="5">
    <source>
        <dbReference type="PROSITE" id="PS00631"/>
    </source>
</evidence>
<dbReference type="Gene3D" id="3.40.630.10">
    <property type="entry name" value="Zn peptidases"/>
    <property type="match status" value="1"/>
</dbReference>
<dbReference type="Proteomes" id="UP000014500">
    <property type="component" value="Unassembled WGS sequence"/>
</dbReference>
<organism evidence="6 7">
    <name type="scientific">Strigamia maritima</name>
    <name type="common">European centipede</name>
    <name type="synonym">Geophilus maritimus</name>
    <dbReference type="NCBI Taxonomy" id="126957"/>
    <lineage>
        <taxon>Eukaryota</taxon>
        <taxon>Metazoa</taxon>
        <taxon>Ecdysozoa</taxon>
        <taxon>Arthropoda</taxon>
        <taxon>Myriapoda</taxon>
        <taxon>Chilopoda</taxon>
        <taxon>Pleurostigmophora</taxon>
        <taxon>Geophilomorpha</taxon>
        <taxon>Linotaeniidae</taxon>
        <taxon>Strigamia</taxon>
    </lineage>
</organism>
<dbReference type="GO" id="GO:0030145">
    <property type="term" value="F:manganese ion binding"/>
    <property type="evidence" value="ECO:0007669"/>
    <property type="project" value="InterPro"/>
</dbReference>
<evidence type="ECO:0000313" key="7">
    <source>
        <dbReference type="Proteomes" id="UP000014500"/>
    </source>
</evidence>
<keyword evidence="2" id="KW-0031">Aminopeptidase</keyword>
<dbReference type="HOGENOM" id="CLU_013734_0_1_1"/>
<evidence type="ECO:0000256" key="1">
    <source>
        <dbReference type="ARBA" id="ARBA00009528"/>
    </source>
</evidence>
<reference evidence="6" key="2">
    <citation type="submission" date="2015-02" db="UniProtKB">
        <authorList>
            <consortium name="EnsemblMetazoa"/>
        </authorList>
    </citation>
    <scope>IDENTIFICATION</scope>
</reference>
<dbReference type="GO" id="GO:0005737">
    <property type="term" value="C:cytoplasm"/>
    <property type="evidence" value="ECO:0007669"/>
    <property type="project" value="InterPro"/>
</dbReference>
<dbReference type="CDD" id="cd00433">
    <property type="entry name" value="Peptidase_M17"/>
    <property type="match status" value="1"/>
</dbReference>
<proteinExistence type="inferred from homology"/>
<protein>
    <recommendedName>
        <fullName evidence="5">Cytosol aminopeptidase domain-containing protein</fullName>
    </recommendedName>
</protein>
<dbReference type="GO" id="GO:0006508">
    <property type="term" value="P:proteolysis"/>
    <property type="evidence" value="ECO:0007669"/>
    <property type="project" value="UniProtKB-KW"/>
</dbReference>
<reference evidence="7" key="1">
    <citation type="submission" date="2011-05" db="EMBL/GenBank/DDBJ databases">
        <authorList>
            <person name="Richards S.R."/>
            <person name="Qu J."/>
            <person name="Jiang H."/>
            <person name="Jhangiani S.N."/>
            <person name="Agravi P."/>
            <person name="Goodspeed R."/>
            <person name="Gross S."/>
            <person name="Mandapat C."/>
            <person name="Jackson L."/>
            <person name="Mathew T."/>
            <person name="Pu L."/>
            <person name="Thornton R."/>
            <person name="Saada N."/>
            <person name="Wilczek-Boney K.B."/>
            <person name="Lee S."/>
            <person name="Kovar C."/>
            <person name="Wu Y."/>
            <person name="Scherer S.E."/>
            <person name="Worley K.C."/>
            <person name="Muzny D.M."/>
            <person name="Gibbs R."/>
        </authorList>
    </citation>
    <scope>NUCLEOTIDE SEQUENCE</scope>
    <source>
        <strain evidence="7">Brora</strain>
    </source>
</reference>
<keyword evidence="4" id="KW-0378">Hydrolase</keyword>
<dbReference type="SUPFAM" id="SSF53187">
    <property type="entry name" value="Zn-dependent exopeptidases"/>
    <property type="match status" value="1"/>
</dbReference>
<dbReference type="PANTHER" id="PTHR11963">
    <property type="entry name" value="LEUCINE AMINOPEPTIDASE-RELATED"/>
    <property type="match status" value="1"/>
</dbReference>
<evidence type="ECO:0000256" key="2">
    <source>
        <dbReference type="ARBA" id="ARBA00022438"/>
    </source>
</evidence>
<keyword evidence="3" id="KW-0645">Protease</keyword>
<evidence type="ECO:0000313" key="6">
    <source>
        <dbReference type="EnsemblMetazoa" id="SMAR014261-PA"/>
    </source>
</evidence>
<dbReference type="AlphaFoldDB" id="T1JK81"/>
<dbReference type="InterPro" id="IPR011356">
    <property type="entry name" value="Leucine_aapep/pepB"/>
</dbReference>
<keyword evidence="7" id="KW-1185">Reference proteome</keyword>
<dbReference type="PRINTS" id="PR00481">
    <property type="entry name" value="LAMNOPPTDASE"/>
</dbReference>
<dbReference type="Pfam" id="PF00883">
    <property type="entry name" value="Peptidase_M17"/>
    <property type="match status" value="1"/>
</dbReference>
<comment type="similarity">
    <text evidence="1">Belongs to the peptidase M17 family.</text>
</comment>
<dbReference type="OMA" id="ISCFKAP"/>
<dbReference type="EMBL" id="JH432192">
    <property type="status" value="NOT_ANNOTATED_CDS"/>
    <property type="molecule type" value="Genomic_DNA"/>
</dbReference>
<dbReference type="STRING" id="126957.T1JK81"/>